<accession>A0A413IJW7</accession>
<comment type="caution">
    <text evidence="3">The sequence shown here is derived from an EMBL/GenBank/DDBJ whole genome shotgun (WGS) entry which is preliminary data.</text>
</comment>
<reference evidence="3 4" key="1">
    <citation type="submission" date="2018-08" db="EMBL/GenBank/DDBJ databases">
        <title>A genome reference for cultivated species of the human gut microbiota.</title>
        <authorList>
            <person name="Zou Y."/>
            <person name="Xue W."/>
            <person name="Luo G."/>
        </authorList>
    </citation>
    <scope>NUCLEOTIDE SEQUENCE [LARGE SCALE GENOMIC DNA]</scope>
    <source>
        <strain evidence="3 4">OF02-7</strain>
    </source>
</reference>
<dbReference type="Gene3D" id="2.60.120.260">
    <property type="entry name" value="Galactose-binding domain-like"/>
    <property type="match status" value="1"/>
</dbReference>
<keyword evidence="1" id="KW-0732">Signal</keyword>
<dbReference type="AlphaFoldDB" id="A0A413IJW7"/>
<evidence type="ECO:0000313" key="4">
    <source>
        <dbReference type="Proteomes" id="UP000286063"/>
    </source>
</evidence>
<dbReference type="EMBL" id="QSCR01000037">
    <property type="protein sequence ID" value="RGY13315.1"/>
    <property type="molecule type" value="Genomic_DNA"/>
</dbReference>
<evidence type="ECO:0000256" key="1">
    <source>
        <dbReference type="SAM" id="SignalP"/>
    </source>
</evidence>
<organism evidence="3 4">
    <name type="scientific">Butyricimonas virosa</name>
    <dbReference type="NCBI Taxonomy" id="544645"/>
    <lineage>
        <taxon>Bacteria</taxon>
        <taxon>Pseudomonadati</taxon>
        <taxon>Bacteroidota</taxon>
        <taxon>Bacteroidia</taxon>
        <taxon>Bacteroidales</taxon>
        <taxon>Odoribacteraceae</taxon>
        <taxon>Butyricimonas</taxon>
    </lineage>
</organism>
<sequence>MKYKWLSILFLWGVWAACEDDAAVFEASVPAEGITFAPVNGGAVMRYALPKNTDIYAVRVRYVNEQGEEQMKDGSVYGDSLVLSGFNAPQQEVVARITVVDRNNVESDPRERTFSTLPSTAYAVADSIRVENVWDGFMLKANYEGMPAGEGIDIFRVGINPFTKERDTLFLTNCKIAQRLNQFVEVVSDEDENTIVVKTVDANGYYVRTRVFSGVKILATEQYPRTKLAVSDPGNFSEERGSSNDYQVAGQLGIKYLIDGDVKGYGRLKSGKKYDFYTYMTKADAKDSYVVLTLDEPRVIATVRLYAMLRTSSGNLPRPVVNQEDYLPSHVKVFGSNDMEQWDELADFYQPIDSEYENIWSCHSSIGNLTEENLDRANPVFMNLVCPTDGTEYKYVKVQCLDHFDYSVWNDQFRNFRNIFTYQELEVYVQKD</sequence>
<feature type="signal peptide" evidence="1">
    <location>
        <begin position="1"/>
        <end position="16"/>
    </location>
</feature>
<dbReference type="OrthoDB" id="626236at2"/>
<dbReference type="PROSITE" id="PS51257">
    <property type="entry name" value="PROKAR_LIPOPROTEIN"/>
    <property type="match status" value="1"/>
</dbReference>
<feature type="domain" description="DUF4959" evidence="2">
    <location>
        <begin position="28"/>
        <end position="113"/>
    </location>
</feature>
<dbReference type="Pfam" id="PF16323">
    <property type="entry name" value="DUF4959"/>
    <property type="match status" value="1"/>
</dbReference>
<dbReference type="Proteomes" id="UP000286063">
    <property type="component" value="Unassembled WGS sequence"/>
</dbReference>
<feature type="chain" id="PRO_5019221654" evidence="1">
    <location>
        <begin position="17"/>
        <end position="432"/>
    </location>
</feature>
<dbReference type="InterPro" id="IPR032527">
    <property type="entry name" value="DUF4959"/>
</dbReference>
<evidence type="ECO:0000313" key="3">
    <source>
        <dbReference type="EMBL" id="RGY13315.1"/>
    </source>
</evidence>
<name>A0A413IJW7_9BACT</name>
<proteinExistence type="predicted"/>
<evidence type="ECO:0000259" key="2">
    <source>
        <dbReference type="Pfam" id="PF16323"/>
    </source>
</evidence>
<protein>
    <submittedName>
        <fullName evidence="3">DUF4959 domain-containing protein</fullName>
    </submittedName>
</protein>
<gene>
    <name evidence="3" type="ORF">DXA50_16445</name>
</gene>